<gene>
    <name evidence="1" type="ORF">J7T54_004736</name>
</gene>
<dbReference type="PANTHER" id="PTHR11183">
    <property type="entry name" value="GLYCOGENIN SUBFAMILY MEMBER"/>
    <property type="match status" value="1"/>
</dbReference>
<dbReference type="InterPro" id="IPR002495">
    <property type="entry name" value="Glyco_trans_8"/>
</dbReference>
<dbReference type="Proteomes" id="UP001055219">
    <property type="component" value="Unassembled WGS sequence"/>
</dbReference>
<evidence type="ECO:0000313" key="2">
    <source>
        <dbReference type="Proteomes" id="UP001055219"/>
    </source>
</evidence>
<accession>A0A9Q0BGY2</accession>
<dbReference type="EMBL" id="JAGIXG020000005">
    <property type="protein sequence ID" value="KAI6784190.1"/>
    <property type="molecule type" value="Genomic_DNA"/>
</dbReference>
<evidence type="ECO:0000313" key="1">
    <source>
        <dbReference type="EMBL" id="KAI6784190.1"/>
    </source>
</evidence>
<dbReference type="GeneID" id="75831222"/>
<reference evidence="1" key="1">
    <citation type="journal article" date="2021" name="J Fungi (Basel)">
        <title>Genomic and Metabolomic Analyses of the Marine Fungus Emericellopsis cladophorae: Insights into Saltwater Adaptability Mechanisms and Its Biosynthetic Potential.</title>
        <authorList>
            <person name="Goncalves M.F.M."/>
            <person name="Hilario S."/>
            <person name="Van de Peer Y."/>
            <person name="Esteves A.C."/>
            <person name="Alves A."/>
        </authorList>
    </citation>
    <scope>NUCLEOTIDE SEQUENCE</scope>
    <source>
        <strain evidence="1">MUM 19.33</strain>
    </source>
</reference>
<dbReference type="AlphaFoldDB" id="A0A9Q0BGY2"/>
<protein>
    <recommendedName>
        <fullName evidence="3">Glycosyltransferase family 8 protein</fullName>
    </recommendedName>
</protein>
<dbReference type="RefSeq" id="XP_051365046.1">
    <property type="nucleotide sequence ID" value="XM_051503422.1"/>
</dbReference>
<dbReference type="Pfam" id="PF01501">
    <property type="entry name" value="Glyco_transf_8"/>
    <property type="match status" value="1"/>
</dbReference>
<evidence type="ECO:0008006" key="3">
    <source>
        <dbReference type="Google" id="ProtNLM"/>
    </source>
</evidence>
<comment type="caution">
    <text evidence="1">The sequence shown here is derived from an EMBL/GenBank/DDBJ whole genome shotgun (WGS) entry which is preliminary data.</text>
</comment>
<name>A0A9Q0BGY2_9HYPO</name>
<proteinExistence type="predicted"/>
<dbReference type="InterPro" id="IPR050587">
    <property type="entry name" value="GNT1/Glycosyltrans_8"/>
</dbReference>
<keyword evidence="2" id="KW-1185">Reference proteome</keyword>
<dbReference type="InterPro" id="IPR029044">
    <property type="entry name" value="Nucleotide-diphossugar_trans"/>
</dbReference>
<sequence>MSYLPGLLTLHYTLSKTSTAYPFVAIITASLPAAAVAALHSRRIPTVTVEPLLPSHAGTYANDPRFRDTWTKLAAFGLDQFERIVLLDSDMLITKNLDELMDLELDAPPRHHGFGGGPGVDGETDQLQVKNETTGRRVLAASPACTCNPAKKKHYPAEWVPANCAYTSQHATPDLAQTRGPERAPLGALNSGLLVVNPSKFYLSQITTALEDPATADMAFPDQDLLADLYRDRWVVLPYIYNALKTLRWKGVHDTIWRQDEVKVVHYIWSPKPWSERNEDGEWAPSDESHAWWHEANEARHIEEKRLGLYDGH</sequence>
<dbReference type="OrthoDB" id="2014201at2759"/>
<dbReference type="Gene3D" id="3.90.550.10">
    <property type="entry name" value="Spore Coat Polysaccharide Biosynthesis Protein SpsA, Chain A"/>
    <property type="match status" value="1"/>
</dbReference>
<organism evidence="1 2">
    <name type="scientific">Emericellopsis cladophorae</name>
    <dbReference type="NCBI Taxonomy" id="2686198"/>
    <lineage>
        <taxon>Eukaryota</taxon>
        <taxon>Fungi</taxon>
        <taxon>Dikarya</taxon>
        <taxon>Ascomycota</taxon>
        <taxon>Pezizomycotina</taxon>
        <taxon>Sordariomycetes</taxon>
        <taxon>Hypocreomycetidae</taxon>
        <taxon>Hypocreales</taxon>
        <taxon>Bionectriaceae</taxon>
        <taxon>Emericellopsis</taxon>
    </lineage>
</organism>
<dbReference type="GO" id="GO:0016757">
    <property type="term" value="F:glycosyltransferase activity"/>
    <property type="evidence" value="ECO:0007669"/>
    <property type="project" value="InterPro"/>
</dbReference>
<reference evidence="1" key="2">
    <citation type="submission" date="2022-07" db="EMBL/GenBank/DDBJ databases">
        <authorList>
            <person name="Goncalves M.F.M."/>
            <person name="Hilario S."/>
            <person name="Van De Peer Y."/>
            <person name="Esteves A.C."/>
            <person name="Alves A."/>
        </authorList>
    </citation>
    <scope>NUCLEOTIDE SEQUENCE</scope>
    <source>
        <strain evidence="1">MUM 19.33</strain>
    </source>
</reference>
<dbReference type="SUPFAM" id="SSF53448">
    <property type="entry name" value="Nucleotide-diphospho-sugar transferases"/>
    <property type="match status" value="1"/>
</dbReference>